<name>A0A974XDX7_9FIRM</name>
<evidence type="ECO:0008006" key="4">
    <source>
        <dbReference type="Google" id="ProtNLM"/>
    </source>
</evidence>
<evidence type="ECO:0000256" key="1">
    <source>
        <dbReference type="SAM" id="Coils"/>
    </source>
</evidence>
<keyword evidence="3" id="KW-1185">Reference proteome</keyword>
<organism evidence="2 3">
    <name type="scientific">Alkalibacter rhizosphaerae</name>
    <dbReference type="NCBI Taxonomy" id="2815577"/>
    <lineage>
        <taxon>Bacteria</taxon>
        <taxon>Bacillati</taxon>
        <taxon>Bacillota</taxon>
        <taxon>Clostridia</taxon>
        <taxon>Eubacteriales</taxon>
        <taxon>Eubacteriaceae</taxon>
        <taxon>Alkalibacter</taxon>
    </lineage>
</organism>
<dbReference type="Proteomes" id="UP000663499">
    <property type="component" value="Chromosome"/>
</dbReference>
<dbReference type="InterPro" id="IPR027417">
    <property type="entry name" value="P-loop_NTPase"/>
</dbReference>
<proteinExistence type="predicted"/>
<gene>
    <name evidence="2" type="ORF">J0B03_09745</name>
</gene>
<evidence type="ECO:0000313" key="3">
    <source>
        <dbReference type="Proteomes" id="UP000663499"/>
    </source>
</evidence>
<keyword evidence="1" id="KW-0175">Coiled coil</keyword>
<evidence type="ECO:0000313" key="2">
    <source>
        <dbReference type="EMBL" id="QSX08072.1"/>
    </source>
</evidence>
<feature type="coiled-coil region" evidence="1">
    <location>
        <begin position="560"/>
        <end position="610"/>
    </location>
</feature>
<dbReference type="SUPFAM" id="SSF52540">
    <property type="entry name" value="P-loop containing nucleoside triphosphate hydrolases"/>
    <property type="match status" value="1"/>
</dbReference>
<dbReference type="RefSeq" id="WP_207299414.1">
    <property type="nucleotide sequence ID" value="NZ_CP071444.1"/>
</dbReference>
<protein>
    <recommendedName>
        <fullName evidence="4">DNA repair protein</fullName>
    </recommendedName>
</protein>
<sequence length="937" mass="108107">MYINRGSEWRRWELHLHTPFTKREDQYEGRDADEKWDNFYQTIKNYIGDATDPLKDIAAIAITDYLSIANYLKVRDDKRLPESVKLILPNVELRMQPIAQDSPINIHCIFSPGIVNQIEDRFFSKLEFEFNGNKYSASKSQLISLGRAFALDNSLPEEEAECLGRSQYVLEYDVLLKIFRNDQELRKNTIIAVSNKTNDGVSGTRTHSQYFERNISQLEATRRSIYQFTDMVFSATQSDISYFLGERADSENIVKAKCGSLMPCVHGSDAHTNEKVFEPDDMRYCWIKSDTTFEGLKQILFEPKDRVRISSSYPESKQSYHVIDRVEIDGNANFSPEPIYFNENLTCVIGGKSTGKSLLLHNIALAIDKEQVKDKEETVVTNVKAISGFKVYWRDGICSDGINKLRKIVYIPQTYLNRLSDEKEETTEIDNIVQGVVLQDRELKKLHENMVDGILRHKRLIAQTIVDFMQTVKKRDELFDNKMEIGDKEGINQVINKLSKELELLSIDCDIKDGEVQTYQNAIEEVNHIQLRLQNIGIEKNQIKALETVLQKIDLNYNSISEFEEEFDDAIKRIQDEADNQWLVEKSGLVEKMEIKIAELKQDLKNFTIKIENLRPKMEANERLSKISDSIVIEKEKMNKILKLDNELEKINKLFESQLNLLINSFETYKGYYKSYIDGANRSFVSPTEDLEFRASCVFRAEQFSEKILEILDNRSIARFKSINFHKISEADFMMHEKVKSFIESLIANSSETLKLKNNNTLESAFKDIFSNWYNVDYIVKMDNDSIEEMSPGKKALVLLRLLISLAESKCPILIDQPEDDLDNRSIFDELICFIKAKKIDRQIIMATHNANIVLGGDAELVIVANQRGSKSSNNMYRFEYRGGSIEDNLPVKDDNGNIKGGILNQKGIQTHICEILEGGKQAFDLRKSKYRFDNFE</sequence>
<dbReference type="KEGG" id="alka:J0B03_09745"/>
<dbReference type="Gene3D" id="3.40.50.300">
    <property type="entry name" value="P-loop containing nucleotide triphosphate hydrolases"/>
    <property type="match status" value="1"/>
</dbReference>
<dbReference type="NCBIfam" id="NF045780">
    <property type="entry name" value="TrlF_fam_ATP"/>
    <property type="match status" value="1"/>
</dbReference>
<dbReference type="InterPro" id="IPR054787">
    <property type="entry name" value="TrlF_ATPase"/>
</dbReference>
<dbReference type="AlphaFoldDB" id="A0A974XDX7"/>
<accession>A0A974XDX7</accession>
<dbReference type="EMBL" id="CP071444">
    <property type="protein sequence ID" value="QSX08072.1"/>
    <property type="molecule type" value="Genomic_DNA"/>
</dbReference>
<reference evidence="2" key="1">
    <citation type="submission" date="2021-03" db="EMBL/GenBank/DDBJ databases">
        <title>Alkalibacter marinus sp. nov., isolated from tidal flat sediment.</title>
        <authorList>
            <person name="Namirimu T."/>
            <person name="Yang J.-A."/>
            <person name="Yang S.-H."/>
            <person name="Kim Y.-J."/>
            <person name="Kwon K.K."/>
        </authorList>
    </citation>
    <scope>NUCLEOTIDE SEQUENCE</scope>
    <source>
        <strain evidence="2">ES005</strain>
    </source>
</reference>